<dbReference type="PANTHER" id="PTHR33395:SF22">
    <property type="entry name" value="REVERSE TRANSCRIPTASE DOMAIN-CONTAINING PROTEIN"/>
    <property type="match status" value="1"/>
</dbReference>
<comment type="caution">
    <text evidence="2">The sequence shown here is derived from an EMBL/GenBank/DDBJ whole genome shotgun (WGS) entry which is preliminary data.</text>
</comment>
<feature type="domain" description="Endonuclease/exonuclease/phosphatase" evidence="1">
    <location>
        <begin position="2"/>
        <end position="132"/>
    </location>
</feature>
<dbReference type="GO" id="GO:0003824">
    <property type="term" value="F:catalytic activity"/>
    <property type="evidence" value="ECO:0007669"/>
    <property type="project" value="InterPro"/>
</dbReference>
<dbReference type="Gene3D" id="3.60.10.10">
    <property type="entry name" value="Endonuclease/exonuclease/phosphatase"/>
    <property type="match status" value="1"/>
</dbReference>
<name>A0AAV2SVS3_MEGNR</name>
<dbReference type="Proteomes" id="UP001497623">
    <property type="component" value="Unassembled WGS sequence"/>
</dbReference>
<dbReference type="GO" id="GO:0061343">
    <property type="term" value="P:cell adhesion involved in heart morphogenesis"/>
    <property type="evidence" value="ECO:0007669"/>
    <property type="project" value="TreeGrafter"/>
</dbReference>
<accession>A0AAV2SVS3</accession>
<keyword evidence="3" id="KW-1185">Reference proteome</keyword>
<gene>
    <name evidence="2" type="ORF">MNOR_LOCUS42111</name>
</gene>
<dbReference type="GO" id="GO:0031012">
    <property type="term" value="C:extracellular matrix"/>
    <property type="evidence" value="ECO:0007669"/>
    <property type="project" value="TreeGrafter"/>
</dbReference>
<dbReference type="InterPro" id="IPR036691">
    <property type="entry name" value="Endo/exonu/phosph_ase_sf"/>
</dbReference>
<dbReference type="SUPFAM" id="SSF56219">
    <property type="entry name" value="DNase I-like"/>
    <property type="match status" value="1"/>
</dbReference>
<organism evidence="2 3">
    <name type="scientific">Meganyctiphanes norvegica</name>
    <name type="common">Northern krill</name>
    <name type="synonym">Thysanopoda norvegica</name>
    <dbReference type="NCBI Taxonomy" id="48144"/>
    <lineage>
        <taxon>Eukaryota</taxon>
        <taxon>Metazoa</taxon>
        <taxon>Ecdysozoa</taxon>
        <taxon>Arthropoda</taxon>
        <taxon>Crustacea</taxon>
        <taxon>Multicrustacea</taxon>
        <taxon>Malacostraca</taxon>
        <taxon>Eumalacostraca</taxon>
        <taxon>Eucarida</taxon>
        <taxon>Euphausiacea</taxon>
        <taxon>Euphausiidae</taxon>
        <taxon>Meganyctiphanes</taxon>
    </lineage>
</organism>
<evidence type="ECO:0000313" key="2">
    <source>
        <dbReference type="EMBL" id="CAL4258343.1"/>
    </source>
</evidence>
<dbReference type="InterPro" id="IPR005135">
    <property type="entry name" value="Endo/exonuclease/phosphatase"/>
</dbReference>
<dbReference type="GO" id="GO:0007508">
    <property type="term" value="P:larval heart development"/>
    <property type="evidence" value="ECO:0007669"/>
    <property type="project" value="TreeGrafter"/>
</dbReference>
<dbReference type="AlphaFoldDB" id="A0AAV2SVS3"/>
<dbReference type="PANTHER" id="PTHR33395">
    <property type="entry name" value="TRANSCRIPTASE, PUTATIVE-RELATED-RELATED"/>
    <property type="match status" value="1"/>
</dbReference>
<proteinExistence type="predicted"/>
<protein>
    <recommendedName>
        <fullName evidence="1">Endonuclease/exonuclease/phosphatase domain-containing protein</fullName>
    </recommendedName>
</protein>
<sequence length="166" mass="18764">MAELEEVIKKDDVQIITITESWGQTWKEASLEIEGFNMYKKHRADGRRGGGCLIYVSKELKSYACKQMENVPGDDSVWCWVKIADGARILVGCIYRSPTSSVENNELIMNQIVKASEVADQNRILLMGDFNVKEINWIEVEATGGKNPYHTDSMNALKIAFCTSMY</sequence>
<evidence type="ECO:0000259" key="1">
    <source>
        <dbReference type="Pfam" id="PF03372"/>
    </source>
</evidence>
<dbReference type="Pfam" id="PF03372">
    <property type="entry name" value="Exo_endo_phos"/>
    <property type="match status" value="1"/>
</dbReference>
<evidence type="ECO:0000313" key="3">
    <source>
        <dbReference type="Proteomes" id="UP001497623"/>
    </source>
</evidence>
<dbReference type="EMBL" id="CAXKWB010198898">
    <property type="protein sequence ID" value="CAL4258343.1"/>
    <property type="molecule type" value="Genomic_DNA"/>
</dbReference>
<reference evidence="2 3" key="1">
    <citation type="submission" date="2024-05" db="EMBL/GenBank/DDBJ databases">
        <authorList>
            <person name="Wallberg A."/>
        </authorList>
    </citation>
    <scope>NUCLEOTIDE SEQUENCE [LARGE SCALE GENOMIC DNA]</scope>
</reference>